<proteinExistence type="predicted"/>
<protein>
    <submittedName>
        <fullName evidence="1">Uncharacterized protein</fullName>
    </submittedName>
</protein>
<organism evidence="1">
    <name type="scientific">Ajellomyces dermatitidis (strain ATCC 18188 / CBS 674.68)</name>
    <name type="common">Blastomyces dermatitidis</name>
    <dbReference type="NCBI Taxonomy" id="653446"/>
    <lineage>
        <taxon>Eukaryota</taxon>
        <taxon>Fungi</taxon>
        <taxon>Dikarya</taxon>
        <taxon>Ascomycota</taxon>
        <taxon>Pezizomycotina</taxon>
        <taxon>Eurotiomycetes</taxon>
        <taxon>Eurotiomycetidae</taxon>
        <taxon>Onygenales</taxon>
        <taxon>Ajellomycetaceae</taxon>
        <taxon>Blastomyces</taxon>
    </lineage>
</organism>
<reference evidence="1" key="1">
    <citation type="submission" date="2010-03" db="EMBL/GenBank/DDBJ databases">
        <title>Annotation of Blastomyces dermatitidis strain ATCC 18188.</title>
        <authorList>
            <consortium name="The Broad Institute Genome Sequencing Platform"/>
            <consortium name="Broad Institute Genome Sequencing Center for Infectious Disease."/>
            <person name="Cuomo C."/>
            <person name="Klein B."/>
            <person name="Sullivan T."/>
            <person name="Heitman J."/>
            <person name="Young S."/>
            <person name="Zeng Q."/>
            <person name="Gargeya S."/>
            <person name="Alvarado L."/>
            <person name="Berlin A.M."/>
            <person name="Chapman S.B."/>
            <person name="Chen Z."/>
            <person name="Freedman E."/>
            <person name="Gellesch M."/>
            <person name="Goldberg J."/>
            <person name="Griggs A."/>
            <person name="Gujja S."/>
            <person name="Heilman E."/>
            <person name="Heiman D."/>
            <person name="Howarth C."/>
            <person name="Mehta T."/>
            <person name="Neiman D."/>
            <person name="Pearson M."/>
            <person name="Roberts A."/>
            <person name="Saif S."/>
            <person name="Shea T."/>
            <person name="Shenoy N."/>
            <person name="Sisk P."/>
            <person name="Stolte C."/>
            <person name="Sykes S."/>
            <person name="White J."/>
            <person name="Yandava C."/>
            <person name="Haas B."/>
            <person name="Nusbaum C."/>
            <person name="Birren B."/>
        </authorList>
    </citation>
    <scope>NUCLEOTIDE SEQUENCE [LARGE SCALE GENOMIC DNA]</scope>
    <source>
        <strain evidence="1">ATCC 18188</strain>
    </source>
</reference>
<evidence type="ECO:0000313" key="1">
    <source>
        <dbReference type="EMBL" id="EGE77089.2"/>
    </source>
</evidence>
<dbReference type="HOGENOM" id="CLU_1740003_0_0_1"/>
<sequence>MAENHPRVRYIMKYTKAQNGSTSLLFSRPVVEPIFRQRPKSKVEIESEFDKQKRD</sequence>
<dbReference type="AlphaFoldDB" id="F2T2H9"/>
<accession>F2T2H9</accession>
<name>F2T2H9_AJEDA</name>
<dbReference type="EMBL" id="GG749407">
    <property type="protein sequence ID" value="EGE77089.2"/>
    <property type="molecule type" value="Genomic_DNA"/>
</dbReference>
<gene>
    <name evidence="1" type="ORF">BDDG_00026</name>
</gene>
<dbReference type="Proteomes" id="UP000007802">
    <property type="component" value="Unassembled WGS sequence"/>
</dbReference>